<sequence>MEDLSMFQRLRTVALEDENPGTYGTVLIYPLNRLVECGFVGNTAVNPWVGIFCRCQGFPRERPLFWKMRTLGLMEGVDLPTRPIGRVWLRGLHAKHLYLGISGVYGDTRDISIHGLAPFYQILFIFLFNHIRESQINLVATPRAKRSSKMAPLPGS</sequence>
<protein>
    <submittedName>
        <fullName evidence="1">Uncharacterized protein</fullName>
    </submittedName>
</protein>
<evidence type="ECO:0000313" key="2">
    <source>
        <dbReference type="Proteomes" id="UP001341840"/>
    </source>
</evidence>
<organism evidence="1 2">
    <name type="scientific">Stylosanthes scabra</name>
    <dbReference type="NCBI Taxonomy" id="79078"/>
    <lineage>
        <taxon>Eukaryota</taxon>
        <taxon>Viridiplantae</taxon>
        <taxon>Streptophyta</taxon>
        <taxon>Embryophyta</taxon>
        <taxon>Tracheophyta</taxon>
        <taxon>Spermatophyta</taxon>
        <taxon>Magnoliopsida</taxon>
        <taxon>eudicotyledons</taxon>
        <taxon>Gunneridae</taxon>
        <taxon>Pentapetalae</taxon>
        <taxon>rosids</taxon>
        <taxon>fabids</taxon>
        <taxon>Fabales</taxon>
        <taxon>Fabaceae</taxon>
        <taxon>Papilionoideae</taxon>
        <taxon>50 kb inversion clade</taxon>
        <taxon>dalbergioids sensu lato</taxon>
        <taxon>Dalbergieae</taxon>
        <taxon>Pterocarpus clade</taxon>
        <taxon>Stylosanthes</taxon>
    </lineage>
</organism>
<comment type="caution">
    <text evidence="1">The sequence shown here is derived from an EMBL/GenBank/DDBJ whole genome shotgun (WGS) entry which is preliminary data.</text>
</comment>
<proteinExistence type="predicted"/>
<accession>A0ABU6YL61</accession>
<dbReference type="Proteomes" id="UP001341840">
    <property type="component" value="Unassembled WGS sequence"/>
</dbReference>
<evidence type="ECO:0000313" key="1">
    <source>
        <dbReference type="EMBL" id="MED6211142.1"/>
    </source>
</evidence>
<keyword evidence="2" id="KW-1185">Reference proteome</keyword>
<name>A0ABU6YL61_9FABA</name>
<gene>
    <name evidence="1" type="ORF">PIB30_070795</name>
</gene>
<reference evidence="1 2" key="1">
    <citation type="journal article" date="2023" name="Plants (Basel)">
        <title>Bridging the Gap: Combining Genomics and Transcriptomics Approaches to Understand Stylosanthes scabra, an Orphan Legume from the Brazilian Caatinga.</title>
        <authorList>
            <person name="Ferreira-Neto J.R.C."/>
            <person name="da Silva M.D."/>
            <person name="Binneck E."/>
            <person name="de Melo N.F."/>
            <person name="da Silva R.H."/>
            <person name="de Melo A.L.T.M."/>
            <person name="Pandolfi V."/>
            <person name="Bustamante F.O."/>
            <person name="Brasileiro-Vidal A.C."/>
            <person name="Benko-Iseppon A.M."/>
        </authorList>
    </citation>
    <scope>NUCLEOTIDE SEQUENCE [LARGE SCALE GENOMIC DNA]</scope>
    <source>
        <tissue evidence="1">Leaves</tissue>
    </source>
</reference>
<dbReference type="EMBL" id="JASCZI010242460">
    <property type="protein sequence ID" value="MED6211142.1"/>
    <property type="molecule type" value="Genomic_DNA"/>
</dbReference>